<dbReference type="InterPro" id="IPR007809">
    <property type="entry name" value="FlgN-like"/>
</dbReference>
<name>A0A859FGV2_9BACI</name>
<accession>A0A859FGV2</accession>
<dbReference type="Gene3D" id="1.20.58.300">
    <property type="entry name" value="FlgN-like"/>
    <property type="match status" value="1"/>
</dbReference>
<dbReference type="EMBL" id="CP041372">
    <property type="protein sequence ID" value="QKS72359.1"/>
    <property type="molecule type" value="Genomic_DNA"/>
</dbReference>
<evidence type="ECO:0000256" key="1">
    <source>
        <dbReference type="ARBA" id="ARBA00022795"/>
    </source>
</evidence>
<reference evidence="4" key="1">
    <citation type="submission" date="2019-07" db="EMBL/GenBank/DDBJ databases">
        <title>Bacillus alkalisoli sp. nov. isolated from saline soil.</title>
        <authorList>
            <person name="Sun J.-Q."/>
            <person name="Xu L."/>
        </authorList>
    </citation>
    <scope>NUCLEOTIDE SEQUENCE [LARGE SCALE GENOMIC DNA]</scope>
    <source>
        <strain evidence="4">M4U3P1</strain>
    </source>
</reference>
<dbReference type="SUPFAM" id="SSF140566">
    <property type="entry name" value="FlgN-like"/>
    <property type="match status" value="1"/>
</dbReference>
<dbReference type="InterPro" id="IPR036679">
    <property type="entry name" value="FlgN-like_sf"/>
</dbReference>
<evidence type="ECO:0000313" key="4">
    <source>
        <dbReference type="Proteomes" id="UP000318138"/>
    </source>
</evidence>
<keyword evidence="1" id="KW-1005">Bacterial flagellum biogenesis</keyword>
<dbReference type="KEGG" id="psua:FLK61_37665"/>
<dbReference type="Pfam" id="PF05130">
    <property type="entry name" value="FlgN"/>
    <property type="match status" value="1"/>
</dbReference>
<dbReference type="RefSeq" id="WP_176010339.1">
    <property type="nucleotide sequence ID" value="NZ_CP041372.2"/>
</dbReference>
<keyword evidence="3" id="KW-0966">Cell projection</keyword>
<feature type="compositionally biased region" description="Polar residues" evidence="2">
    <location>
        <begin position="137"/>
        <end position="146"/>
    </location>
</feature>
<protein>
    <submittedName>
        <fullName evidence="3">Flagellar protein FlgN</fullName>
    </submittedName>
</protein>
<feature type="region of interest" description="Disordered" evidence="2">
    <location>
        <begin position="137"/>
        <end position="164"/>
    </location>
</feature>
<keyword evidence="3" id="KW-0969">Cilium</keyword>
<organism evidence="3 4">
    <name type="scientific">Paenalkalicoccus suaedae</name>
    <dbReference type="NCBI Taxonomy" id="2592382"/>
    <lineage>
        <taxon>Bacteria</taxon>
        <taxon>Bacillati</taxon>
        <taxon>Bacillota</taxon>
        <taxon>Bacilli</taxon>
        <taxon>Bacillales</taxon>
        <taxon>Bacillaceae</taxon>
        <taxon>Paenalkalicoccus</taxon>
    </lineage>
</organism>
<evidence type="ECO:0000313" key="3">
    <source>
        <dbReference type="EMBL" id="QKS72359.1"/>
    </source>
</evidence>
<dbReference type="Proteomes" id="UP000318138">
    <property type="component" value="Chromosome"/>
</dbReference>
<proteinExistence type="predicted"/>
<dbReference type="GO" id="GO:0044780">
    <property type="term" value="P:bacterial-type flagellum assembly"/>
    <property type="evidence" value="ECO:0007669"/>
    <property type="project" value="InterPro"/>
</dbReference>
<dbReference type="AlphaFoldDB" id="A0A859FGV2"/>
<keyword evidence="3" id="KW-0282">Flagellum</keyword>
<gene>
    <name evidence="3" type="ORF">FLK61_37665</name>
</gene>
<keyword evidence="4" id="KW-1185">Reference proteome</keyword>
<sequence>MEQQFVTVFQAFVVVHQRLNEQAAEKAQIIKNGDIKALDELIKKETPLIHQLRKLENTRQQLVSNWLNERGIIADDVTMQTIIPTFSDETQKKLNRLQEQLVVEITTLKEQNEVNRSLLEDSLKFVNLSLDTFQPQNQFNDYSNGQAGDDDGPETGRSLFDSKA</sequence>
<evidence type="ECO:0000256" key="2">
    <source>
        <dbReference type="SAM" id="MobiDB-lite"/>
    </source>
</evidence>